<dbReference type="InterPro" id="IPR008030">
    <property type="entry name" value="NmrA-like"/>
</dbReference>
<dbReference type="GO" id="GO:0016491">
    <property type="term" value="F:oxidoreductase activity"/>
    <property type="evidence" value="ECO:0007669"/>
    <property type="project" value="UniProtKB-KW"/>
</dbReference>
<keyword evidence="3" id="KW-0560">Oxidoreductase</keyword>
<dbReference type="PANTHER" id="PTHR47706">
    <property type="entry name" value="NMRA-LIKE FAMILY PROTEIN"/>
    <property type="match status" value="1"/>
</dbReference>
<evidence type="ECO:0000313" key="6">
    <source>
        <dbReference type="Proteomes" id="UP001274830"/>
    </source>
</evidence>
<dbReference type="AlphaFoldDB" id="A0AAE1C5F3"/>
<evidence type="ECO:0000313" key="5">
    <source>
        <dbReference type="EMBL" id="KAK3678809.1"/>
    </source>
</evidence>
<sequence length="331" mass="36027">MVTVALAGATTGFGLTMLRVFHHLNSEGIKPYKLVLLSRSAQPEWSAKGIDVRPIDYANHSQLTTALGDVHTVLSVIGGDAEAIRNSQLALLAAAKEAGVKRFAPSEYAGTSNEGIDLYAGKAEVWSACQAVASKTGMEVTSFQCGLFMSIFATGTPKPPTPIGLREGAKTGEEEALAGLRPWSFVLNMKAGTADLPGHGTAPIVLTDMRDIATFVYHALSLPIWPEVLGMRGDVKSFREMIAIAERVQSRKILVQENTVAKMRAQAEEDPGKVFYNQVRIALTEKWAMVPDTLNQGFPELKPTTCEEFVEKWWRGVEIGEPSWGEDKSFM</sequence>
<dbReference type="Proteomes" id="UP001274830">
    <property type="component" value="Unassembled WGS sequence"/>
</dbReference>
<dbReference type="Gene3D" id="3.40.50.720">
    <property type="entry name" value="NAD(P)-binding Rossmann-like Domain"/>
    <property type="match status" value="1"/>
</dbReference>
<dbReference type="PANTHER" id="PTHR47706:SF4">
    <property type="entry name" value="NMRA-LIKE DOMAIN-CONTAINING PROTEIN"/>
    <property type="match status" value="1"/>
</dbReference>
<comment type="caution">
    <text evidence="5">The sequence shown here is derived from an EMBL/GenBank/DDBJ whole genome shotgun (WGS) entry which is preliminary data.</text>
</comment>
<keyword evidence="2" id="KW-0521">NADP</keyword>
<evidence type="ECO:0000256" key="3">
    <source>
        <dbReference type="ARBA" id="ARBA00023002"/>
    </source>
</evidence>
<evidence type="ECO:0000259" key="4">
    <source>
        <dbReference type="Pfam" id="PF05368"/>
    </source>
</evidence>
<dbReference type="SUPFAM" id="SSF51735">
    <property type="entry name" value="NAD(P)-binding Rossmann-fold domains"/>
    <property type="match status" value="1"/>
</dbReference>
<protein>
    <recommendedName>
        <fullName evidence="4">NmrA-like domain-containing protein</fullName>
    </recommendedName>
</protein>
<dbReference type="Gene3D" id="3.90.25.10">
    <property type="entry name" value="UDP-galactose 4-epimerase, domain 1"/>
    <property type="match status" value="1"/>
</dbReference>
<dbReference type="Pfam" id="PF05368">
    <property type="entry name" value="NmrA"/>
    <property type="match status" value="1"/>
</dbReference>
<reference evidence="5" key="1">
    <citation type="submission" date="2023-07" db="EMBL/GenBank/DDBJ databases">
        <title>Black Yeasts Isolated from many extreme environments.</title>
        <authorList>
            <person name="Coleine C."/>
            <person name="Stajich J.E."/>
            <person name="Selbmann L."/>
        </authorList>
    </citation>
    <scope>NUCLEOTIDE SEQUENCE</scope>
    <source>
        <strain evidence="5">CCFEE 5485</strain>
    </source>
</reference>
<dbReference type="EMBL" id="JAUTXT010000003">
    <property type="protein sequence ID" value="KAK3678809.1"/>
    <property type="molecule type" value="Genomic_DNA"/>
</dbReference>
<evidence type="ECO:0000256" key="2">
    <source>
        <dbReference type="ARBA" id="ARBA00022857"/>
    </source>
</evidence>
<evidence type="ECO:0000256" key="1">
    <source>
        <dbReference type="ARBA" id="ARBA00005725"/>
    </source>
</evidence>
<organism evidence="5 6">
    <name type="scientific">Recurvomyces mirabilis</name>
    <dbReference type="NCBI Taxonomy" id="574656"/>
    <lineage>
        <taxon>Eukaryota</taxon>
        <taxon>Fungi</taxon>
        <taxon>Dikarya</taxon>
        <taxon>Ascomycota</taxon>
        <taxon>Pezizomycotina</taxon>
        <taxon>Dothideomycetes</taxon>
        <taxon>Dothideomycetidae</taxon>
        <taxon>Mycosphaerellales</taxon>
        <taxon>Teratosphaeriaceae</taxon>
        <taxon>Recurvomyces</taxon>
    </lineage>
</organism>
<dbReference type="InterPro" id="IPR051609">
    <property type="entry name" value="NmrA/Isoflavone_reductase-like"/>
</dbReference>
<gene>
    <name evidence="5" type="ORF">LTR78_001262</name>
</gene>
<name>A0AAE1C5F3_9PEZI</name>
<keyword evidence="6" id="KW-1185">Reference proteome</keyword>
<dbReference type="InterPro" id="IPR036291">
    <property type="entry name" value="NAD(P)-bd_dom_sf"/>
</dbReference>
<proteinExistence type="inferred from homology"/>
<feature type="domain" description="NmrA-like" evidence="4">
    <location>
        <begin position="44"/>
        <end position="259"/>
    </location>
</feature>
<accession>A0AAE1C5F3</accession>
<comment type="similarity">
    <text evidence="1">Belongs to the NmrA-type oxidoreductase family. Isoflavone reductase subfamily.</text>
</comment>